<sequence length="346" mass="38288">MFKSKTDFNAFDKKNVKVDNPKITKVKGSSKAGTKKLMGKEGERTPYHLILEYFVDDKGKVEGHFLDFGENKKLRKHFEQVEMKSGKLDKSMSETPKKACAGNVYVEEVKGNKVVHFEPVEGSKVPKAQWPKILKTLKPFLNGLKAVVVIAGVVIGAEEDGDEGDTTDTTTDATTADGTETDTDSTSVTAKIKELVLGITGVLKEELPKTIVPNVKAKTVSQKDADVLGRLFGNLEELKTVYENAGSDIQQKIEKHYDSIMNQVPKLEKIQTALNNLLGVSEETKEAVTKEPEDTEEVKRLKDLLAYVTEKTDEIWASFNKFQDEISNATSEALKGGDELLKALFK</sequence>
<organism evidence="2">
    <name type="scientific">uncultured Aureispira sp</name>
    <dbReference type="NCBI Taxonomy" id="1331704"/>
    <lineage>
        <taxon>Bacteria</taxon>
        <taxon>Pseudomonadati</taxon>
        <taxon>Bacteroidota</taxon>
        <taxon>Saprospiria</taxon>
        <taxon>Saprospirales</taxon>
        <taxon>Saprospiraceae</taxon>
        <taxon>Aureispira</taxon>
        <taxon>environmental samples</taxon>
    </lineage>
</organism>
<feature type="region of interest" description="Disordered" evidence="1">
    <location>
        <begin position="159"/>
        <end position="185"/>
    </location>
</feature>
<gene>
    <name evidence="2" type="ORF">HELGO_WM12920</name>
</gene>
<feature type="compositionally biased region" description="Low complexity" evidence="1">
    <location>
        <begin position="167"/>
        <end position="178"/>
    </location>
</feature>
<protein>
    <submittedName>
        <fullName evidence="2">Uncharacterized protein</fullName>
    </submittedName>
</protein>
<dbReference type="EMBL" id="CACVAQ010000115">
    <property type="protein sequence ID" value="CAA6806198.1"/>
    <property type="molecule type" value="Genomic_DNA"/>
</dbReference>
<reference evidence="2" key="1">
    <citation type="submission" date="2020-01" db="EMBL/GenBank/DDBJ databases">
        <authorList>
            <person name="Meier V. D."/>
            <person name="Meier V D."/>
        </authorList>
    </citation>
    <scope>NUCLEOTIDE SEQUENCE</scope>
    <source>
        <strain evidence="2">HLG_WM_MAG_10</strain>
    </source>
</reference>
<name>A0A6S6SJ65_9BACT</name>
<proteinExistence type="predicted"/>
<dbReference type="AlphaFoldDB" id="A0A6S6SJ65"/>
<evidence type="ECO:0000256" key="1">
    <source>
        <dbReference type="SAM" id="MobiDB-lite"/>
    </source>
</evidence>
<evidence type="ECO:0000313" key="2">
    <source>
        <dbReference type="EMBL" id="CAA6806198.1"/>
    </source>
</evidence>
<accession>A0A6S6SJ65</accession>